<sequence length="73" mass="7900">MMPLASTPVVAVPSKPEISFSIDSIIGEGERSRSSPPLASPGSLRPRRLGGRRPGPWTDWEIEADKKLALYPS</sequence>
<dbReference type="Proteomes" id="UP000299102">
    <property type="component" value="Unassembled WGS sequence"/>
</dbReference>
<proteinExistence type="predicted"/>
<dbReference type="OrthoDB" id="6159439at2759"/>
<dbReference type="EMBL" id="BGZK01000377">
    <property type="protein sequence ID" value="GBP40153.1"/>
    <property type="molecule type" value="Genomic_DNA"/>
</dbReference>
<organism evidence="2 3">
    <name type="scientific">Eumeta variegata</name>
    <name type="common">Bagworm moth</name>
    <name type="synonym">Eumeta japonica</name>
    <dbReference type="NCBI Taxonomy" id="151549"/>
    <lineage>
        <taxon>Eukaryota</taxon>
        <taxon>Metazoa</taxon>
        <taxon>Ecdysozoa</taxon>
        <taxon>Arthropoda</taxon>
        <taxon>Hexapoda</taxon>
        <taxon>Insecta</taxon>
        <taxon>Pterygota</taxon>
        <taxon>Neoptera</taxon>
        <taxon>Endopterygota</taxon>
        <taxon>Lepidoptera</taxon>
        <taxon>Glossata</taxon>
        <taxon>Ditrysia</taxon>
        <taxon>Tineoidea</taxon>
        <taxon>Psychidae</taxon>
        <taxon>Oiketicinae</taxon>
        <taxon>Eumeta</taxon>
    </lineage>
</organism>
<dbReference type="AlphaFoldDB" id="A0A4C1VN74"/>
<keyword evidence="3" id="KW-1185">Reference proteome</keyword>
<accession>A0A4C1VN74</accession>
<gene>
    <name evidence="2" type="ORF">EVAR_20295_1</name>
</gene>
<feature type="region of interest" description="Disordered" evidence="1">
    <location>
        <begin position="26"/>
        <end position="58"/>
    </location>
</feature>
<comment type="caution">
    <text evidence="2">The sequence shown here is derived from an EMBL/GenBank/DDBJ whole genome shotgun (WGS) entry which is preliminary data.</text>
</comment>
<evidence type="ECO:0000313" key="2">
    <source>
        <dbReference type="EMBL" id="GBP40153.1"/>
    </source>
</evidence>
<evidence type="ECO:0000256" key="1">
    <source>
        <dbReference type="SAM" id="MobiDB-lite"/>
    </source>
</evidence>
<protein>
    <submittedName>
        <fullName evidence="2">Uncharacterized protein</fullName>
    </submittedName>
</protein>
<name>A0A4C1VN74_EUMVA</name>
<reference evidence="2 3" key="1">
    <citation type="journal article" date="2019" name="Commun. Biol.">
        <title>The bagworm genome reveals a unique fibroin gene that provides high tensile strength.</title>
        <authorList>
            <person name="Kono N."/>
            <person name="Nakamura H."/>
            <person name="Ohtoshi R."/>
            <person name="Tomita M."/>
            <person name="Numata K."/>
            <person name="Arakawa K."/>
        </authorList>
    </citation>
    <scope>NUCLEOTIDE SEQUENCE [LARGE SCALE GENOMIC DNA]</scope>
</reference>
<evidence type="ECO:0000313" key="3">
    <source>
        <dbReference type="Proteomes" id="UP000299102"/>
    </source>
</evidence>